<reference evidence="1" key="1">
    <citation type="submission" date="2020-03" db="EMBL/GenBank/DDBJ databases">
        <title>Castanea mollissima Vanexum genome sequencing.</title>
        <authorList>
            <person name="Staton M."/>
        </authorList>
    </citation>
    <scope>NUCLEOTIDE SEQUENCE</scope>
    <source>
        <tissue evidence="1">Leaf</tissue>
    </source>
</reference>
<name>A0A8J4V3I3_9ROSI</name>
<comment type="caution">
    <text evidence="1">The sequence shown here is derived from an EMBL/GenBank/DDBJ whole genome shotgun (WGS) entry which is preliminary data.</text>
</comment>
<proteinExistence type="predicted"/>
<accession>A0A8J4V3I3</accession>
<evidence type="ECO:0000313" key="2">
    <source>
        <dbReference type="Proteomes" id="UP000737018"/>
    </source>
</evidence>
<protein>
    <submittedName>
        <fullName evidence="1">Uncharacterized protein</fullName>
    </submittedName>
</protein>
<dbReference type="EMBL" id="JRKL02012921">
    <property type="protein sequence ID" value="KAF3943437.1"/>
    <property type="molecule type" value="Genomic_DNA"/>
</dbReference>
<dbReference type="Proteomes" id="UP000737018">
    <property type="component" value="Unassembled WGS sequence"/>
</dbReference>
<organism evidence="1 2">
    <name type="scientific">Castanea mollissima</name>
    <name type="common">Chinese chestnut</name>
    <dbReference type="NCBI Taxonomy" id="60419"/>
    <lineage>
        <taxon>Eukaryota</taxon>
        <taxon>Viridiplantae</taxon>
        <taxon>Streptophyta</taxon>
        <taxon>Embryophyta</taxon>
        <taxon>Tracheophyta</taxon>
        <taxon>Spermatophyta</taxon>
        <taxon>Magnoliopsida</taxon>
        <taxon>eudicotyledons</taxon>
        <taxon>Gunneridae</taxon>
        <taxon>Pentapetalae</taxon>
        <taxon>rosids</taxon>
        <taxon>fabids</taxon>
        <taxon>Fagales</taxon>
        <taxon>Fagaceae</taxon>
        <taxon>Castanea</taxon>
    </lineage>
</organism>
<keyword evidence="2" id="KW-1185">Reference proteome</keyword>
<evidence type="ECO:0000313" key="1">
    <source>
        <dbReference type="EMBL" id="KAF3943437.1"/>
    </source>
</evidence>
<dbReference type="AlphaFoldDB" id="A0A8J4V3I3"/>
<gene>
    <name evidence="1" type="ORF">CMV_030006</name>
</gene>
<sequence>MYPLDEKVSAFSLSAPCYYYVSWCNHGLLSCGTCHSLMFESDWLICNLRVIRFHLWEVERMLLESTPLRMNCVAAKKYICNDSNYSYDCVFSY</sequence>
<dbReference type="PROSITE" id="PS51257">
    <property type="entry name" value="PROKAR_LIPOPROTEIN"/>
    <property type="match status" value="1"/>
</dbReference>